<organism evidence="3 4">
    <name type="scientific">Diplodia seriata</name>
    <dbReference type="NCBI Taxonomy" id="420778"/>
    <lineage>
        <taxon>Eukaryota</taxon>
        <taxon>Fungi</taxon>
        <taxon>Dikarya</taxon>
        <taxon>Ascomycota</taxon>
        <taxon>Pezizomycotina</taxon>
        <taxon>Dothideomycetes</taxon>
        <taxon>Dothideomycetes incertae sedis</taxon>
        <taxon>Botryosphaeriales</taxon>
        <taxon>Botryosphaeriaceae</taxon>
        <taxon>Diplodia</taxon>
    </lineage>
</organism>
<keyword evidence="4" id="KW-1185">Reference proteome</keyword>
<evidence type="ECO:0000313" key="3">
    <source>
        <dbReference type="EMBL" id="KAL0257484.1"/>
    </source>
</evidence>
<dbReference type="PROSITE" id="PS51375">
    <property type="entry name" value="PPR"/>
    <property type="match status" value="1"/>
</dbReference>
<feature type="region of interest" description="Disordered" evidence="2">
    <location>
        <begin position="1"/>
        <end position="20"/>
    </location>
</feature>
<proteinExistence type="predicted"/>
<evidence type="ECO:0000256" key="2">
    <source>
        <dbReference type="SAM" id="MobiDB-lite"/>
    </source>
</evidence>
<evidence type="ECO:0000313" key="4">
    <source>
        <dbReference type="Proteomes" id="UP001430584"/>
    </source>
</evidence>
<protein>
    <recommendedName>
        <fullName evidence="5">Pentatricopeptide repeat-containing protein</fullName>
    </recommendedName>
</protein>
<dbReference type="InterPro" id="IPR011990">
    <property type="entry name" value="TPR-like_helical_dom_sf"/>
</dbReference>
<evidence type="ECO:0000256" key="1">
    <source>
        <dbReference type="PROSITE-ProRule" id="PRU00708"/>
    </source>
</evidence>
<name>A0ABR3CDC1_9PEZI</name>
<comment type="caution">
    <text evidence="3">The sequence shown here is derived from an EMBL/GenBank/DDBJ whole genome shotgun (WGS) entry which is preliminary data.</text>
</comment>
<dbReference type="Gene3D" id="1.25.40.10">
    <property type="entry name" value="Tetratricopeptide repeat domain"/>
    <property type="match status" value="1"/>
</dbReference>
<feature type="repeat" description="PPR" evidence="1">
    <location>
        <begin position="370"/>
        <end position="404"/>
    </location>
</feature>
<dbReference type="InterPro" id="IPR002885">
    <property type="entry name" value="PPR_rpt"/>
</dbReference>
<dbReference type="Proteomes" id="UP001430584">
    <property type="component" value="Unassembled WGS sequence"/>
</dbReference>
<sequence length="808" mass="90669">MAAKGSLSLNAAVRQPPDETGHSKLFTTTVVAIKASCKETSPATAQAMALSAASSTFTLDHARALQLNELLRTPVNPLRVRFTCSPDKQPYLDLFNLYLWRSLADPTHRKTAKALWRLYIKLQLISPKFLRALSSDAWDLLWRTQSLRTLAEPKVATHLTQLVEDMQATGRVVNFEQRLVYIETLFGQGAREAAIEKWQQGYRTESGSRTGDSYRSEYLELGVRIHAVAGDVTRAQELLADLFASHPVPNPRLILYVFAACLQAPDEGDKHAKQAWALYLHLKDLLGDSMAVKDFEKCYTGFLKAGYSGHAFGVFRDLMSAEALRGSEGHKANASILKGYNDLAAVLDSEDQLNELFLTGLSSMPQIHQNKFFFGKWINKLIAAGDVDSAVRVYELMFERDVQPQARHLNALIGGWIQSGDPSNIDKAENLALQMVVKRITTVRRRKGLVTSPPRDLSAKLRPPPKLFLRRTLPPATSDTFGFLRQIYLQRNDRTKLESLCTWQVLHAELRTHTEVLNKQLSFYLQRGYLSDVWRTFKHEVLLRPSPKVKPTRPDIGTFALLWEASHFKQRTLGRSTPYELRSPRTSFPPPTIILRHTLAWSRSNTPAARNDLPALSRSRIPNHIVATYAAWNDLAGCLVALHVLHRRLRSPVTQRTIALLARALARLGFPPADVRSRSPLRRRQLNASAGVHHNLDKVLQALRALFQRRLDAPSPSSPSSFSSKDSNNDAAAAADDGDDPKLRDRDRGLLLLEALSELTRAILLRQGEPPARIEAQIHGIKRSLGDDELPTGDRDAWEIARELGIRY</sequence>
<accession>A0ABR3CDC1</accession>
<evidence type="ECO:0008006" key="5">
    <source>
        <dbReference type="Google" id="ProtNLM"/>
    </source>
</evidence>
<gene>
    <name evidence="3" type="ORF">SLS55_008298</name>
</gene>
<dbReference type="GeneID" id="92012383"/>
<dbReference type="RefSeq" id="XP_066630513.1">
    <property type="nucleotide sequence ID" value="XM_066779709.1"/>
</dbReference>
<dbReference type="EMBL" id="JAJVCZ030000008">
    <property type="protein sequence ID" value="KAL0257484.1"/>
    <property type="molecule type" value="Genomic_DNA"/>
</dbReference>
<feature type="region of interest" description="Disordered" evidence="2">
    <location>
        <begin position="712"/>
        <end position="742"/>
    </location>
</feature>
<reference evidence="3 4" key="1">
    <citation type="submission" date="2024-02" db="EMBL/GenBank/DDBJ databases">
        <title>De novo assembly and annotation of 12 fungi associated with fruit tree decline syndrome in Ontario, Canada.</title>
        <authorList>
            <person name="Sulman M."/>
            <person name="Ellouze W."/>
            <person name="Ilyukhin E."/>
        </authorList>
    </citation>
    <scope>NUCLEOTIDE SEQUENCE [LARGE SCALE GENOMIC DNA]</scope>
    <source>
        <strain evidence="3 4">FDS-637</strain>
    </source>
</reference>
<feature type="compositionally biased region" description="Low complexity" evidence="2">
    <location>
        <begin position="712"/>
        <end position="735"/>
    </location>
</feature>